<proteinExistence type="predicted"/>
<dbReference type="EMBL" id="CP101185">
    <property type="protein sequence ID" value="UYV97841.1"/>
    <property type="molecule type" value="Genomic_DNA"/>
</dbReference>
<dbReference type="AlphaFoldDB" id="A0AAX3EIQ5"/>
<evidence type="ECO:0000313" key="2">
    <source>
        <dbReference type="EMBL" id="UYV97841.1"/>
    </source>
</evidence>
<name>A0AAX3EIQ5_PAEUR</name>
<accession>A0AAX3EIQ5</accession>
<reference evidence="2" key="1">
    <citation type="submission" date="2022-07" db="EMBL/GenBank/DDBJ databases">
        <authorList>
            <person name="Wu T."/>
        </authorList>
    </citation>
    <scope>NUCLEOTIDE SEQUENCE</scope>
    <source>
        <strain evidence="2">SD-1</strain>
    </source>
</reference>
<protein>
    <submittedName>
        <fullName evidence="2">Uncharacterized protein</fullName>
    </submittedName>
</protein>
<keyword evidence="3" id="KW-1185">Reference proteome</keyword>
<dbReference type="Proteomes" id="UP001163293">
    <property type="component" value="Chromosome"/>
</dbReference>
<sequence length="89" mass="9316">MFASAFCAQRLPMGSSSHGPQLTAMVTGDLGAMGPRQVPLAEDLVRDIELTQFIGEGEQQRAPSAGGPGRGKSSDLEIEPHPQAVTAVR</sequence>
<organism evidence="2 3">
    <name type="scientific">Paenarthrobacter ureafaciens</name>
    <dbReference type="NCBI Taxonomy" id="37931"/>
    <lineage>
        <taxon>Bacteria</taxon>
        <taxon>Bacillati</taxon>
        <taxon>Actinomycetota</taxon>
        <taxon>Actinomycetes</taxon>
        <taxon>Micrococcales</taxon>
        <taxon>Micrococcaceae</taxon>
        <taxon>Paenarthrobacter</taxon>
    </lineage>
</organism>
<gene>
    <name evidence="2" type="ORF">NL394_00910</name>
</gene>
<feature type="region of interest" description="Disordered" evidence="1">
    <location>
        <begin position="1"/>
        <end position="22"/>
    </location>
</feature>
<evidence type="ECO:0000313" key="3">
    <source>
        <dbReference type="Proteomes" id="UP001163293"/>
    </source>
</evidence>
<evidence type="ECO:0000256" key="1">
    <source>
        <dbReference type="SAM" id="MobiDB-lite"/>
    </source>
</evidence>
<feature type="region of interest" description="Disordered" evidence="1">
    <location>
        <begin position="54"/>
        <end position="89"/>
    </location>
</feature>
<dbReference type="RefSeq" id="WP_168529699.1">
    <property type="nucleotide sequence ID" value="NZ_CP101180.1"/>
</dbReference>